<keyword evidence="2" id="KW-0804">Transcription</keyword>
<dbReference type="OMA" id="IFRNECH"/>
<evidence type="ECO:0000256" key="2">
    <source>
        <dbReference type="ARBA" id="ARBA00023163"/>
    </source>
</evidence>
<dbReference type="GO" id="GO:0000978">
    <property type="term" value="F:RNA polymerase II cis-regulatory region sequence-specific DNA binding"/>
    <property type="evidence" value="ECO:0007669"/>
    <property type="project" value="TreeGrafter"/>
</dbReference>
<evidence type="ECO:0000259" key="5">
    <source>
        <dbReference type="PROSITE" id="PS50118"/>
    </source>
</evidence>
<feature type="compositionally biased region" description="Basic residues" evidence="4">
    <location>
        <begin position="225"/>
        <end position="235"/>
    </location>
</feature>
<dbReference type="GO" id="GO:0005634">
    <property type="term" value="C:nucleus"/>
    <property type="evidence" value="ECO:0007669"/>
    <property type="project" value="UniProtKB-UniRule"/>
</dbReference>
<dbReference type="GO" id="GO:0001228">
    <property type="term" value="F:DNA-binding transcription activator activity, RNA polymerase II-specific"/>
    <property type="evidence" value="ECO:0007669"/>
    <property type="project" value="TreeGrafter"/>
</dbReference>
<proteinExistence type="predicted"/>
<dbReference type="GO" id="GO:0030154">
    <property type="term" value="P:cell differentiation"/>
    <property type="evidence" value="ECO:0007669"/>
    <property type="project" value="TreeGrafter"/>
</dbReference>
<evidence type="ECO:0000256" key="1">
    <source>
        <dbReference type="ARBA" id="ARBA00023125"/>
    </source>
</evidence>
<dbReference type="Pfam" id="PF00505">
    <property type="entry name" value="HMG_box"/>
    <property type="match status" value="1"/>
</dbReference>
<reference evidence="6 7" key="1">
    <citation type="submission" date="2009-08" db="EMBL/GenBank/DDBJ databases">
        <title>The Genome Sequence of Spizellomyces punctatus strain DAOM BR117.</title>
        <authorList>
            <consortium name="The Broad Institute Genome Sequencing Platform"/>
            <person name="Russ C."/>
            <person name="Cuomo C."/>
            <person name="Shea T."/>
            <person name="Young S.K."/>
            <person name="Zeng Q."/>
            <person name="Koehrsen M."/>
            <person name="Haas B."/>
            <person name="Borodovsky M."/>
            <person name="Guigo R."/>
            <person name="Alvarado L."/>
            <person name="Berlin A."/>
            <person name="Bochicchio J."/>
            <person name="Borenstein D."/>
            <person name="Chapman S."/>
            <person name="Chen Z."/>
            <person name="Engels R."/>
            <person name="Freedman E."/>
            <person name="Gellesch M."/>
            <person name="Goldberg J."/>
            <person name="Griggs A."/>
            <person name="Gujja S."/>
            <person name="Heiman D."/>
            <person name="Hepburn T."/>
            <person name="Howarth C."/>
            <person name="Jen D."/>
            <person name="Larson L."/>
            <person name="Lewis B."/>
            <person name="Mehta T."/>
            <person name="Park D."/>
            <person name="Pearson M."/>
            <person name="Roberts A."/>
            <person name="Saif S."/>
            <person name="Shenoy N."/>
            <person name="Sisk P."/>
            <person name="Stolte C."/>
            <person name="Sykes S."/>
            <person name="Thomson T."/>
            <person name="Walk T."/>
            <person name="White J."/>
            <person name="Yandava C."/>
            <person name="Burger G."/>
            <person name="Gray M.W."/>
            <person name="Holland P.W.H."/>
            <person name="King N."/>
            <person name="Lang F.B.F."/>
            <person name="Roger A.J."/>
            <person name="Ruiz-Trillo I."/>
            <person name="Lander E."/>
            <person name="Nusbaum C."/>
        </authorList>
    </citation>
    <scope>NUCLEOTIDE SEQUENCE [LARGE SCALE GENOMIC DNA]</scope>
    <source>
        <strain evidence="6 7">DAOM BR117</strain>
    </source>
</reference>
<sequence>MSETPLQFASPPALASFASVPERASFPGSYVLVPQEYLPLMVEHFPSPFFSCVKDVYAAGPVVPQTILTETPLKSSKSQMEAFASIVAPVDISLNSMTNQIDSGGGGPGDNASNHPKPQLSLELGNSSGVNRTKSKPRAGPSHKPEALNKRWRTPRPLNPFIIYRREKHTYILARNHGIPNNEISKLVGQMWANEPESVKSVYRQRSEEEKRIHQLKHPGYRFAPRKHKPKRPKKSISCQEFKDRPAGHQNLRASRAHSNEDSVEENTSSLSADFIHPILPSHQCVYAYHPSQLQATVPFET</sequence>
<dbReference type="GeneID" id="27685555"/>
<dbReference type="OrthoDB" id="6247875at2759"/>
<keyword evidence="3" id="KW-0539">Nucleus</keyword>
<dbReference type="STRING" id="645134.A0A0L0HP56"/>
<feature type="region of interest" description="Disordered" evidence="4">
    <location>
        <begin position="98"/>
        <end position="152"/>
    </location>
</feature>
<dbReference type="Gene3D" id="1.10.30.10">
    <property type="entry name" value="High mobility group box domain"/>
    <property type="match status" value="1"/>
</dbReference>
<dbReference type="PANTHER" id="PTHR10270:SF161">
    <property type="entry name" value="SEX-DETERMINING REGION Y PROTEIN"/>
    <property type="match status" value="1"/>
</dbReference>
<evidence type="ECO:0000313" key="6">
    <source>
        <dbReference type="EMBL" id="KND02843.1"/>
    </source>
</evidence>
<accession>A0A0L0HP56</accession>
<dbReference type="SUPFAM" id="SSF47095">
    <property type="entry name" value="HMG-box"/>
    <property type="match status" value="1"/>
</dbReference>
<keyword evidence="1 3" id="KW-0238">DNA-binding</keyword>
<dbReference type="VEuPathDB" id="FungiDB:SPPG_01923"/>
<gene>
    <name evidence="6" type="ORF">SPPG_01923</name>
</gene>
<dbReference type="eggNOG" id="KOG0527">
    <property type="taxonomic scope" value="Eukaryota"/>
</dbReference>
<organism evidence="6 7">
    <name type="scientific">Spizellomyces punctatus (strain DAOM BR117)</name>
    <dbReference type="NCBI Taxonomy" id="645134"/>
    <lineage>
        <taxon>Eukaryota</taxon>
        <taxon>Fungi</taxon>
        <taxon>Fungi incertae sedis</taxon>
        <taxon>Chytridiomycota</taxon>
        <taxon>Chytridiomycota incertae sedis</taxon>
        <taxon>Chytridiomycetes</taxon>
        <taxon>Spizellomycetales</taxon>
        <taxon>Spizellomycetaceae</taxon>
        <taxon>Spizellomyces</taxon>
    </lineage>
</organism>
<feature type="region of interest" description="Disordered" evidence="4">
    <location>
        <begin position="225"/>
        <end position="266"/>
    </location>
</feature>
<evidence type="ECO:0000256" key="4">
    <source>
        <dbReference type="SAM" id="MobiDB-lite"/>
    </source>
</evidence>
<dbReference type="InterPro" id="IPR036910">
    <property type="entry name" value="HMG_box_dom_sf"/>
</dbReference>
<dbReference type="InterPro" id="IPR050140">
    <property type="entry name" value="SRY-related_HMG-box_TF-like"/>
</dbReference>
<name>A0A0L0HP56_SPIPD</name>
<keyword evidence="7" id="KW-1185">Reference proteome</keyword>
<dbReference type="CDD" id="cd01389">
    <property type="entry name" value="HMG-box_ROX1-like"/>
    <property type="match status" value="1"/>
</dbReference>
<dbReference type="EMBL" id="KQ257452">
    <property type="protein sequence ID" value="KND02843.1"/>
    <property type="molecule type" value="Genomic_DNA"/>
</dbReference>
<dbReference type="AlphaFoldDB" id="A0A0L0HP56"/>
<dbReference type="InParanoid" id="A0A0L0HP56"/>
<dbReference type="RefSeq" id="XP_016610882.1">
    <property type="nucleotide sequence ID" value="XM_016750232.1"/>
</dbReference>
<dbReference type="PANTHER" id="PTHR10270">
    <property type="entry name" value="SOX TRANSCRIPTION FACTOR"/>
    <property type="match status" value="1"/>
</dbReference>
<dbReference type="SMART" id="SM00398">
    <property type="entry name" value="HMG"/>
    <property type="match status" value="1"/>
</dbReference>
<dbReference type="PROSITE" id="PS50118">
    <property type="entry name" value="HMG_BOX_2"/>
    <property type="match status" value="1"/>
</dbReference>
<dbReference type="Proteomes" id="UP000053201">
    <property type="component" value="Unassembled WGS sequence"/>
</dbReference>
<feature type="domain" description="HMG box" evidence="5">
    <location>
        <begin position="154"/>
        <end position="222"/>
    </location>
</feature>
<evidence type="ECO:0000313" key="7">
    <source>
        <dbReference type="Proteomes" id="UP000053201"/>
    </source>
</evidence>
<protein>
    <recommendedName>
        <fullName evidence="5">HMG box domain-containing protein</fullName>
    </recommendedName>
</protein>
<feature type="DNA-binding region" description="HMG box" evidence="3">
    <location>
        <begin position="154"/>
        <end position="222"/>
    </location>
</feature>
<evidence type="ECO:0000256" key="3">
    <source>
        <dbReference type="PROSITE-ProRule" id="PRU00267"/>
    </source>
</evidence>
<dbReference type="InterPro" id="IPR009071">
    <property type="entry name" value="HMG_box_dom"/>
</dbReference>